<dbReference type="Proteomes" id="UP000474175">
    <property type="component" value="Unassembled WGS sequence"/>
</dbReference>
<comment type="similarity">
    <text evidence="1">Belongs to the sigma-70 factor family. ECF subfamily.</text>
</comment>
<feature type="domain" description="RNA polymerase sigma factor 70 region 4 type 2" evidence="6">
    <location>
        <begin position="108"/>
        <end position="159"/>
    </location>
</feature>
<dbReference type="InterPro" id="IPR013324">
    <property type="entry name" value="RNA_pol_sigma_r3/r4-like"/>
</dbReference>
<dbReference type="GO" id="GO:0003677">
    <property type="term" value="F:DNA binding"/>
    <property type="evidence" value="ECO:0007669"/>
    <property type="project" value="InterPro"/>
</dbReference>
<evidence type="ECO:0000313" key="8">
    <source>
        <dbReference type="Proteomes" id="UP000474175"/>
    </source>
</evidence>
<evidence type="ECO:0000259" key="6">
    <source>
        <dbReference type="Pfam" id="PF08281"/>
    </source>
</evidence>
<dbReference type="PANTHER" id="PTHR43133">
    <property type="entry name" value="RNA POLYMERASE ECF-TYPE SIGMA FACTO"/>
    <property type="match status" value="1"/>
</dbReference>
<evidence type="ECO:0000259" key="5">
    <source>
        <dbReference type="Pfam" id="PF04542"/>
    </source>
</evidence>
<dbReference type="InterPro" id="IPR013249">
    <property type="entry name" value="RNA_pol_sigma70_r4_t2"/>
</dbReference>
<dbReference type="GO" id="GO:0016987">
    <property type="term" value="F:sigma factor activity"/>
    <property type="evidence" value="ECO:0007669"/>
    <property type="project" value="UniProtKB-KW"/>
</dbReference>
<dbReference type="AlphaFoldDB" id="A0A6L9L3H2"/>
<dbReference type="SUPFAM" id="SSF88946">
    <property type="entry name" value="Sigma2 domain of RNA polymerase sigma factors"/>
    <property type="match status" value="1"/>
</dbReference>
<protein>
    <submittedName>
        <fullName evidence="7">Sigma-70 family RNA polymerase sigma factor</fullName>
    </submittedName>
</protein>
<dbReference type="PANTHER" id="PTHR43133:SF45">
    <property type="entry name" value="RNA POLYMERASE ECF-TYPE SIGMA FACTOR"/>
    <property type="match status" value="1"/>
</dbReference>
<keyword evidence="3" id="KW-0731">Sigma factor</keyword>
<dbReference type="GO" id="GO:0006352">
    <property type="term" value="P:DNA-templated transcription initiation"/>
    <property type="evidence" value="ECO:0007669"/>
    <property type="project" value="InterPro"/>
</dbReference>
<evidence type="ECO:0000256" key="2">
    <source>
        <dbReference type="ARBA" id="ARBA00023015"/>
    </source>
</evidence>
<evidence type="ECO:0000313" key="7">
    <source>
        <dbReference type="EMBL" id="NDU94960.1"/>
    </source>
</evidence>
<dbReference type="InterPro" id="IPR039425">
    <property type="entry name" value="RNA_pol_sigma-70-like"/>
</dbReference>
<dbReference type="InterPro" id="IPR014284">
    <property type="entry name" value="RNA_pol_sigma-70_dom"/>
</dbReference>
<proteinExistence type="inferred from homology"/>
<evidence type="ECO:0000256" key="4">
    <source>
        <dbReference type="ARBA" id="ARBA00023163"/>
    </source>
</evidence>
<evidence type="ECO:0000256" key="3">
    <source>
        <dbReference type="ARBA" id="ARBA00023082"/>
    </source>
</evidence>
<dbReference type="InterPro" id="IPR036388">
    <property type="entry name" value="WH-like_DNA-bd_sf"/>
</dbReference>
<organism evidence="7 8">
    <name type="scientific">Spirosoma terrae</name>
    <dbReference type="NCBI Taxonomy" id="1968276"/>
    <lineage>
        <taxon>Bacteria</taxon>
        <taxon>Pseudomonadati</taxon>
        <taxon>Bacteroidota</taxon>
        <taxon>Cytophagia</taxon>
        <taxon>Cytophagales</taxon>
        <taxon>Cytophagaceae</taxon>
        <taxon>Spirosoma</taxon>
    </lineage>
</organism>
<dbReference type="Gene3D" id="1.10.1740.10">
    <property type="match status" value="1"/>
</dbReference>
<keyword evidence="8" id="KW-1185">Reference proteome</keyword>
<evidence type="ECO:0000256" key="1">
    <source>
        <dbReference type="ARBA" id="ARBA00010641"/>
    </source>
</evidence>
<sequence>MTSTRQEQFLLLINANKGLIYKVARAYCSDAENRQDLIQEVIIQLWQSFDQYNDQFKQSTWIYRIALNVAISFYRKDTRRKSISLPITDDRLLTIGNDEPTETENNINQLHQFLAELKELDRALMFLYLEEKSHQQIAEILGISTTNVSTKIGRIKEQLKRKFSTLTT</sequence>
<dbReference type="SUPFAM" id="SSF88659">
    <property type="entry name" value="Sigma3 and sigma4 domains of RNA polymerase sigma factors"/>
    <property type="match status" value="1"/>
</dbReference>
<dbReference type="Pfam" id="PF08281">
    <property type="entry name" value="Sigma70_r4_2"/>
    <property type="match status" value="1"/>
</dbReference>
<comment type="caution">
    <text evidence="7">The sequence shown here is derived from an EMBL/GenBank/DDBJ whole genome shotgun (WGS) entry which is preliminary data.</text>
</comment>
<dbReference type="InterPro" id="IPR007627">
    <property type="entry name" value="RNA_pol_sigma70_r2"/>
</dbReference>
<gene>
    <name evidence="7" type="ORF">GK108_08755</name>
</gene>
<name>A0A6L9L3H2_9BACT</name>
<accession>A0A6L9L3H2</accession>
<dbReference type="NCBIfam" id="TIGR02937">
    <property type="entry name" value="sigma70-ECF"/>
    <property type="match status" value="1"/>
</dbReference>
<dbReference type="InterPro" id="IPR013325">
    <property type="entry name" value="RNA_pol_sigma_r2"/>
</dbReference>
<keyword evidence="4" id="KW-0804">Transcription</keyword>
<feature type="domain" description="RNA polymerase sigma-70 region 2" evidence="5">
    <location>
        <begin position="12"/>
        <end position="79"/>
    </location>
</feature>
<dbReference type="Pfam" id="PF04542">
    <property type="entry name" value="Sigma70_r2"/>
    <property type="match status" value="1"/>
</dbReference>
<dbReference type="Gene3D" id="1.10.10.10">
    <property type="entry name" value="Winged helix-like DNA-binding domain superfamily/Winged helix DNA-binding domain"/>
    <property type="match status" value="1"/>
</dbReference>
<keyword evidence="2" id="KW-0805">Transcription regulation</keyword>
<dbReference type="RefSeq" id="WP_163946011.1">
    <property type="nucleotide sequence ID" value="NZ_JAAFZH010000003.1"/>
</dbReference>
<dbReference type="EMBL" id="JAAFZH010000003">
    <property type="protein sequence ID" value="NDU94960.1"/>
    <property type="molecule type" value="Genomic_DNA"/>
</dbReference>
<reference evidence="7 8" key="1">
    <citation type="submission" date="2020-02" db="EMBL/GenBank/DDBJ databases">
        <title>Draft genome sequence of two Spirosoma agri KCTC 52727 and Spirosoma terrae KCTC 52035.</title>
        <authorList>
            <person name="Rojas J."/>
            <person name="Ambika Manirajan B."/>
            <person name="Suarez C."/>
            <person name="Ratering S."/>
            <person name="Schnell S."/>
        </authorList>
    </citation>
    <scope>NUCLEOTIDE SEQUENCE [LARGE SCALE GENOMIC DNA]</scope>
    <source>
        <strain evidence="7 8">KCTC 52035</strain>
    </source>
</reference>